<dbReference type="GO" id="GO:0006091">
    <property type="term" value="P:generation of precursor metabolites and energy"/>
    <property type="evidence" value="ECO:0007669"/>
    <property type="project" value="InterPro"/>
</dbReference>
<dbReference type="Pfam" id="PF01353">
    <property type="entry name" value="GFP"/>
    <property type="match status" value="1"/>
</dbReference>
<protein>
    <submittedName>
        <fullName evidence="5">Red fluorescent GFP-like protein</fullName>
    </submittedName>
</protein>
<dbReference type="PRINTS" id="PR01229">
    <property type="entry name" value="GFLUORESCENT"/>
</dbReference>
<keyword evidence="2" id="KW-0157">Chromophore</keyword>
<dbReference type="InterPro" id="IPR011584">
    <property type="entry name" value="GFP-related"/>
</dbReference>
<evidence type="ECO:0000313" key="5">
    <source>
        <dbReference type="EMBL" id="ABB17960.1"/>
    </source>
</evidence>
<keyword evidence="4" id="KW-0599">Photoprotein</keyword>
<organism evidence="5">
    <name type="scientific">Oxypora echinata</name>
    <dbReference type="NCBI Taxonomy" id="351729"/>
    <lineage>
        <taxon>Eukaryota</taxon>
        <taxon>Metazoa</taxon>
        <taxon>Cnidaria</taxon>
        <taxon>Anthozoa</taxon>
        <taxon>Hexacorallia</taxon>
        <taxon>Scleractinia</taxon>
        <taxon>Faviina</taxon>
        <taxon>Lobophylliidae</taxon>
        <taxon>Oxypora</taxon>
    </lineage>
</organism>
<dbReference type="EMBL" id="DQ206387">
    <property type="protein sequence ID" value="ABB17960.1"/>
    <property type="molecule type" value="mRNA"/>
</dbReference>
<accession>A8CLS2</accession>
<dbReference type="Gene3D" id="2.40.155.10">
    <property type="entry name" value="Green fluorescent protein"/>
    <property type="match status" value="1"/>
</dbReference>
<evidence type="ECO:0000256" key="2">
    <source>
        <dbReference type="ARBA" id="ARBA00022991"/>
    </source>
</evidence>
<proteinExistence type="evidence at transcript level"/>
<reference evidence="5" key="1">
    <citation type="journal article" date="2008" name="PLoS ONE">
        <title>Diversity and evolution of coral fluorescent proteins.</title>
        <authorList>
            <person name="Alieva N.O."/>
            <person name="Konzen K.A."/>
            <person name="Field S.F."/>
            <person name="Meleshkevitch E.A."/>
            <person name="Hunt M.E."/>
            <person name="Beltran-Ramirez V."/>
            <person name="Miller D.J."/>
            <person name="Wiedenmann J."/>
            <person name="Salih A."/>
            <person name="Matz M.V."/>
        </authorList>
    </citation>
    <scope>NUCLEOTIDE SEQUENCE</scope>
</reference>
<dbReference type="SUPFAM" id="SSF54511">
    <property type="entry name" value="GFP-like"/>
    <property type="match status" value="1"/>
</dbReference>
<evidence type="ECO:0000256" key="3">
    <source>
        <dbReference type="ARBA" id="ARBA00023223"/>
    </source>
</evidence>
<dbReference type="Gene3D" id="3.30.1300.40">
    <property type="match status" value="1"/>
</dbReference>
<dbReference type="InterPro" id="IPR000786">
    <property type="entry name" value="Green_fluorescent_prot"/>
</dbReference>
<sequence length="225" mass="25604">MSLINPEMKIKLLMEGNVNGHPFVIEGDGKGHPFEGKQSMDLVVKEGAPLPFAYDILTTAFHYGNRVFAKYPDHIPDYFKQSFPNGFSWERSLMFEDGGVCIATNDITLEGDTFFNKVRFYGVNFPPNGPVMQKKTLKWEASTEKMYLRDGVLTGDITMALLLKGDVHYRCDFRTTYKSRQEGVKLPGYHFVDHCISIVSHDKDYTKVKLYEHAVAHLGLPENVK</sequence>
<evidence type="ECO:0000256" key="1">
    <source>
        <dbReference type="ARBA" id="ARBA00008949"/>
    </source>
</evidence>
<dbReference type="AlphaFoldDB" id="A8CLS2"/>
<dbReference type="GO" id="GO:0008218">
    <property type="term" value="P:bioluminescence"/>
    <property type="evidence" value="ECO:0007669"/>
    <property type="project" value="UniProtKB-KW"/>
</dbReference>
<dbReference type="InterPro" id="IPR009017">
    <property type="entry name" value="GFP"/>
</dbReference>
<comment type="similarity">
    <text evidence="1">Belongs to the GFP family.</text>
</comment>
<evidence type="ECO:0000256" key="4">
    <source>
        <dbReference type="ARBA" id="ARBA00023262"/>
    </source>
</evidence>
<name>A8CLS2_9CNID</name>
<keyword evidence="3" id="KW-0455">Luminescence</keyword>